<dbReference type="GO" id="GO:0004784">
    <property type="term" value="F:superoxide dismutase activity"/>
    <property type="evidence" value="ECO:0007669"/>
    <property type="project" value="UniProtKB-EC"/>
</dbReference>
<dbReference type="CDD" id="cd00305">
    <property type="entry name" value="Cu-Zn_Superoxide_Dismutase"/>
    <property type="match status" value="1"/>
</dbReference>
<keyword evidence="2" id="KW-0732">Signal</keyword>
<dbReference type="InterPro" id="IPR036423">
    <property type="entry name" value="SOD-like_Cu/Zn_dom_sf"/>
</dbReference>
<evidence type="ECO:0000313" key="4">
    <source>
        <dbReference type="Ensembl" id="ENSPKIP00000016159.1"/>
    </source>
</evidence>
<dbReference type="Pfam" id="PF00080">
    <property type="entry name" value="Sod_Cu"/>
    <property type="match status" value="1"/>
</dbReference>
<feature type="chain" id="PRO_5017401292" description="Superoxide dismutase [Cu-Zn]" evidence="2">
    <location>
        <begin position="24"/>
        <end position="210"/>
    </location>
</feature>
<dbReference type="InterPro" id="IPR024134">
    <property type="entry name" value="SOD_Cu/Zn_/chaperone"/>
</dbReference>
<comment type="cofactor">
    <cofactor evidence="1">
        <name>Cu cation</name>
        <dbReference type="ChEBI" id="CHEBI:23378"/>
    </cofactor>
    <text evidence="1">Binds 1 copper ion per subunit.</text>
</comment>
<evidence type="ECO:0000259" key="3">
    <source>
        <dbReference type="Pfam" id="PF00080"/>
    </source>
</evidence>
<reference evidence="4" key="2">
    <citation type="submission" date="2025-09" db="UniProtKB">
        <authorList>
            <consortium name="Ensembl"/>
        </authorList>
    </citation>
    <scope>IDENTIFICATION</scope>
</reference>
<dbReference type="InterPro" id="IPR001424">
    <property type="entry name" value="SOD_Cu_Zn_dom"/>
</dbReference>
<comment type="function">
    <text evidence="1">Destroys radicals which are normally produced within the cells and which are toxic to biological systems.</text>
</comment>
<dbReference type="GeneTree" id="ENSGT00940000162224"/>
<keyword evidence="5" id="KW-1185">Reference proteome</keyword>
<reference evidence="4" key="1">
    <citation type="submission" date="2025-08" db="UniProtKB">
        <authorList>
            <consortium name="Ensembl"/>
        </authorList>
    </citation>
    <scope>IDENTIFICATION</scope>
</reference>
<dbReference type="InterPro" id="IPR018152">
    <property type="entry name" value="SOD_Cu/Zn_BS"/>
</dbReference>
<feature type="signal peptide" evidence="2">
    <location>
        <begin position="1"/>
        <end position="23"/>
    </location>
</feature>
<name>A0A3B3RCU8_9TELE</name>
<comment type="catalytic activity">
    <reaction evidence="1">
        <text>2 superoxide + 2 H(+) = H2O2 + O2</text>
        <dbReference type="Rhea" id="RHEA:20696"/>
        <dbReference type="ChEBI" id="CHEBI:15378"/>
        <dbReference type="ChEBI" id="CHEBI:15379"/>
        <dbReference type="ChEBI" id="CHEBI:16240"/>
        <dbReference type="ChEBI" id="CHEBI:18421"/>
        <dbReference type="EC" id="1.15.1.1"/>
    </reaction>
</comment>
<accession>A0A3B3RCU8</accession>
<dbReference type="SUPFAM" id="SSF49329">
    <property type="entry name" value="Cu,Zn superoxide dismutase-like"/>
    <property type="match status" value="1"/>
</dbReference>
<dbReference type="Gene3D" id="2.60.40.200">
    <property type="entry name" value="Superoxide dismutase, copper/zinc binding domain"/>
    <property type="match status" value="1"/>
</dbReference>
<keyword evidence="1" id="KW-0560">Oxidoreductase</keyword>
<dbReference type="STRING" id="1676925.ENSPKIP00000016159"/>
<dbReference type="Ensembl" id="ENSPKIT00000040642.1">
    <property type="protein sequence ID" value="ENSPKIP00000016159.1"/>
    <property type="gene ID" value="ENSPKIG00000002602.1"/>
</dbReference>
<dbReference type="AlphaFoldDB" id="A0A3B3RCU8"/>
<keyword evidence="1" id="KW-0479">Metal-binding</keyword>
<dbReference type="PRINTS" id="PR00068">
    <property type="entry name" value="CUZNDISMTASE"/>
</dbReference>
<evidence type="ECO:0000313" key="5">
    <source>
        <dbReference type="Proteomes" id="UP000261540"/>
    </source>
</evidence>
<proteinExistence type="inferred from homology"/>
<dbReference type="PROSITE" id="PS00087">
    <property type="entry name" value="SOD_CU_ZN_1"/>
    <property type="match status" value="1"/>
</dbReference>
<dbReference type="Proteomes" id="UP000261540">
    <property type="component" value="Unplaced"/>
</dbReference>
<keyword evidence="1" id="KW-0862">Zinc</keyword>
<sequence length="210" mass="23184">MYVPPLMHYFMLLLFGLPCFLSAYLPSQSDGFPMKPIVQPELAEFNGTLYASCKMKPNTRLAEDQPKVYGRVLFRQGRVDRPLEVMFKLKGFPDAKQMRAIHVHQFGDLSEGCDSTGGHYNPDKVNHPKHPGDFGNFMPRGGRIRERTTSDVTLFGPLSVLGRSVVLHAGEDDLGQGGDAGSLLHGNAGHRLACCIIGIGSRNLWDNVSQ</sequence>
<feature type="domain" description="Superoxide dismutase copper/zinc binding" evidence="3">
    <location>
        <begin position="68"/>
        <end position="197"/>
    </location>
</feature>
<dbReference type="EC" id="1.15.1.1" evidence="1"/>
<dbReference type="PROSITE" id="PS00332">
    <property type="entry name" value="SOD_CU_ZN_2"/>
    <property type="match status" value="1"/>
</dbReference>
<comment type="cofactor">
    <cofactor evidence="1">
        <name>Zn(2+)</name>
        <dbReference type="ChEBI" id="CHEBI:29105"/>
    </cofactor>
    <text evidence="1">Binds 1 zinc ion per subunit.</text>
</comment>
<dbReference type="GO" id="GO:0005507">
    <property type="term" value="F:copper ion binding"/>
    <property type="evidence" value="ECO:0007669"/>
    <property type="project" value="InterPro"/>
</dbReference>
<dbReference type="GO" id="GO:0008201">
    <property type="term" value="F:heparin binding"/>
    <property type="evidence" value="ECO:0007669"/>
    <property type="project" value="Ensembl"/>
</dbReference>
<evidence type="ECO:0000256" key="2">
    <source>
        <dbReference type="SAM" id="SignalP"/>
    </source>
</evidence>
<organism evidence="4 5">
    <name type="scientific">Paramormyrops kingsleyae</name>
    <dbReference type="NCBI Taxonomy" id="1676925"/>
    <lineage>
        <taxon>Eukaryota</taxon>
        <taxon>Metazoa</taxon>
        <taxon>Chordata</taxon>
        <taxon>Craniata</taxon>
        <taxon>Vertebrata</taxon>
        <taxon>Euteleostomi</taxon>
        <taxon>Actinopterygii</taxon>
        <taxon>Neopterygii</taxon>
        <taxon>Teleostei</taxon>
        <taxon>Osteoglossocephala</taxon>
        <taxon>Osteoglossomorpha</taxon>
        <taxon>Osteoglossiformes</taxon>
        <taxon>Mormyridae</taxon>
        <taxon>Paramormyrops</taxon>
    </lineage>
</organism>
<keyword evidence="1" id="KW-0186">Copper</keyword>
<comment type="similarity">
    <text evidence="1">Belongs to the Cu-Zn superoxide dismutase family.</text>
</comment>
<dbReference type="PANTHER" id="PTHR10003">
    <property type="entry name" value="SUPEROXIDE DISMUTASE CU-ZN -RELATED"/>
    <property type="match status" value="1"/>
</dbReference>
<protein>
    <recommendedName>
        <fullName evidence="1">Superoxide dismutase [Cu-Zn]</fullName>
        <ecNumber evidence="1">1.15.1.1</ecNumber>
    </recommendedName>
</protein>
<evidence type="ECO:0000256" key="1">
    <source>
        <dbReference type="RuleBase" id="RU000393"/>
    </source>
</evidence>